<dbReference type="Pfam" id="PF07077">
    <property type="entry name" value="DUF1345"/>
    <property type="match status" value="1"/>
</dbReference>
<keyword evidence="1" id="KW-0472">Membrane</keyword>
<dbReference type="EMBL" id="VTRV01000020">
    <property type="protein sequence ID" value="TZF90986.1"/>
    <property type="molecule type" value="Genomic_DNA"/>
</dbReference>
<organism evidence="2 3">
    <name type="scientific">Cognatilysobacter lacus</name>
    <dbReference type="NCBI Taxonomy" id="1643323"/>
    <lineage>
        <taxon>Bacteria</taxon>
        <taxon>Pseudomonadati</taxon>
        <taxon>Pseudomonadota</taxon>
        <taxon>Gammaproteobacteria</taxon>
        <taxon>Lysobacterales</taxon>
        <taxon>Lysobacteraceae</taxon>
        <taxon>Cognatilysobacter</taxon>
    </lineage>
</organism>
<dbReference type="OrthoDB" id="64737at2"/>
<name>A0A5D8Z8T7_9GAMM</name>
<comment type="caution">
    <text evidence="2">The sequence shown here is derived from an EMBL/GenBank/DDBJ whole genome shotgun (WGS) entry which is preliminary data.</text>
</comment>
<dbReference type="AlphaFoldDB" id="A0A5D8Z8T7"/>
<evidence type="ECO:0000313" key="2">
    <source>
        <dbReference type="EMBL" id="TZF90986.1"/>
    </source>
</evidence>
<feature type="transmembrane region" description="Helical" evidence="1">
    <location>
        <begin position="78"/>
        <end position="98"/>
    </location>
</feature>
<dbReference type="InterPro" id="IPR009781">
    <property type="entry name" value="DUF1345"/>
</dbReference>
<feature type="transmembrane region" description="Helical" evidence="1">
    <location>
        <begin position="110"/>
        <end position="136"/>
    </location>
</feature>
<keyword evidence="1" id="KW-1133">Transmembrane helix</keyword>
<protein>
    <submittedName>
        <fullName evidence="2">DUF1345 domain-containing protein</fullName>
    </submittedName>
</protein>
<keyword evidence="1" id="KW-0812">Transmembrane</keyword>
<reference evidence="2 3" key="1">
    <citation type="submission" date="2019-08" db="EMBL/GenBank/DDBJ databases">
        <title>Draft genome sequence of Lysobacter sp. UKS-15.</title>
        <authorList>
            <person name="Im W.-T."/>
        </authorList>
    </citation>
    <scope>NUCLEOTIDE SEQUENCE [LARGE SCALE GENOMIC DNA]</scope>
    <source>
        <strain evidence="2 3">UKS-15</strain>
    </source>
</reference>
<evidence type="ECO:0000313" key="3">
    <source>
        <dbReference type="Proteomes" id="UP000323164"/>
    </source>
</evidence>
<feature type="transmembrane region" description="Helical" evidence="1">
    <location>
        <begin position="195"/>
        <end position="217"/>
    </location>
</feature>
<accession>A0A5D8Z8T7</accession>
<dbReference type="Proteomes" id="UP000323164">
    <property type="component" value="Unassembled WGS sequence"/>
</dbReference>
<dbReference type="RefSeq" id="WP_149351929.1">
    <property type="nucleotide sequence ID" value="NZ_VTRV01000020.1"/>
</dbReference>
<gene>
    <name evidence="2" type="ORF">FW784_03250</name>
</gene>
<proteinExistence type="predicted"/>
<sequence length="218" mass="23735">MHPLHKLVRARPRLVSSLAVGAVIAALLPDSLHVITRLLVGWDAAVWIYLVLMGWLMMTATSEQVRRIASQEDESGPVVLLVFSLAAAASLAAIVLELSKAKGMPLSERAPHYLLTGATVVGTWLFVATLFTFHYARMFYRGDHTKPALQFPEGELDPNFWDFLYFSFTIAAASQTADVNIMTPSLRKTALAQTVLSFFFNVAVLGFAINIAAGVVAG</sequence>
<keyword evidence="3" id="KW-1185">Reference proteome</keyword>
<evidence type="ECO:0000256" key="1">
    <source>
        <dbReference type="SAM" id="Phobius"/>
    </source>
</evidence>
<feature type="transmembrane region" description="Helical" evidence="1">
    <location>
        <begin position="12"/>
        <end position="28"/>
    </location>
</feature>
<feature type="transmembrane region" description="Helical" evidence="1">
    <location>
        <begin position="34"/>
        <end position="57"/>
    </location>
</feature>